<protein>
    <submittedName>
        <fullName evidence="2">Uncharacterized protein</fullName>
    </submittedName>
</protein>
<reference evidence="2 3" key="1">
    <citation type="journal article" date="2016" name="Nat. Commun.">
        <title>Thousands of microbial genomes shed light on interconnected biogeochemical processes in an aquifer system.</title>
        <authorList>
            <person name="Anantharaman K."/>
            <person name="Brown C.T."/>
            <person name="Hug L.A."/>
            <person name="Sharon I."/>
            <person name="Castelle C.J."/>
            <person name="Probst A.J."/>
            <person name="Thomas B.C."/>
            <person name="Singh A."/>
            <person name="Wilkins M.J."/>
            <person name="Karaoz U."/>
            <person name="Brodie E.L."/>
            <person name="Williams K.H."/>
            <person name="Hubbard S.S."/>
            <person name="Banfield J.F."/>
        </authorList>
    </citation>
    <scope>NUCLEOTIDE SEQUENCE [LARGE SCALE GENOMIC DNA]</scope>
</reference>
<proteinExistence type="predicted"/>
<keyword evidence="1" id="KW-0812">Transmembrane</keyword>
<name>A0A1G2CCU6_9BACT</name>
<comment type="caution">
    <text evidence="2">The sequence shown here is derived from an EMBL/GenBank/DDBJ whole genome shotgun (WGS) entry which is preliminary data.</text>
</comment>
<dbReference type="EMBL" id="MHKZ01000041">
    <property type="protein sequence ID" value="OGY99194.1"/>
    <property type="molecule type" value="Genomic_DNA"/>
</dbReference>
<feature type="transmembrane region" description="Helical" evidence="1">
    <location>
        <begin position="31"/>
        <end position="52"/>
    </location>
</feature>
<sequence length="456" mass="51268">MCYTENMENQPPSQAIVPPPSMQIRKNKKRFIVLSIIVLFVLVIGIAAIAGYKKESVSTSQNLQDYYALDGKPLGTGFYVGKPSPVVMSIVHYYNQSRDILVSDVLTQAKKDLGKDLGNALRPFAFLPEFGKLYFVSSDMGSSDEVLFGYDLQARLFFPSKLQSYLNDSISHTTLVFSSNRRYVLFPRGESKLYKKYLTGLPLVAWDLSDDSVKRVVSSSGSGLHLLPEFDLTAFYWLDNHTIAITVSSSIDKKTLSYAWDVETDSVQPRKEFGIIDNETSPKLAQIDEVGNLTILISDLRTVCNFKKDATLYLYPNKYFGSPHTVVIAANLEENPCLYNQEHGVFHPKKSPNKLADSPSSDFGITNEVIDSPISFAVDSSDGKQYDKLYLLRIYDGKIAHIILKNSYLKSQCSTWNTCSFAAWMVDSSTIQYQAYDASRKFIETRQVVIPDTVFE</sequence>
<evidence type="ECO:0000313" key="3">
    <source>
        <dbReference type="Proteomes" id="UP000176287"/>
    </source>
</evidence>
<evidence type="ECO:0000313" key="2">
    <source>
        <dbReference type="EMBL" id="OGY99194.1"/>
    </source>
</evidence>
<evidence type="ECO:0000256" key="1">
    <source>
        <dbReference type="SAM" id="Phobius"/>
    </source>
</evidence>
<dbReference type="Proteomes" id="UP000176287">
    <property type="component" value="Unassembled WGS sequence"/>
</dbReference>
<keyword evidence="1" id="KW-1133">Transmembrane helix</keyword>
<accession>A0A1G2CCU6</accession>
<gene>
    <name evidence="2" type="ORF">A3B13_00630</name>
</gene>
<organism evidence="2 3">
    <name type="scientific">Candidatus Liptonbacteria bacterium RIFCSPLOWO2_01_FULL_45_15</name>
    <dbReference type="NCBI Taxonomy" id="1798649"/>
    <lineage>
        <taxon>Bacteria</taxon>
        <taxon>Candidatus Liptoniibacteriota</taxon>
    </lineage>
</organism>
<keyword evidence="1" id="KW-0472">Membrane</keyword>
<dbReference type="AlphaFoldDB" id="A0A1G2CCU6"/>
<dbReference type="SUPFAM" id="SSF69322">
    <property type="entry name" value="Tricorn protease domain 2"/>
    <property type="match status" value="1"/>
</dbReference>